<dbReference type="SUPFAM" id="SSF53474">
    <property type="entry name" value="alpha/beta-Hydrolases"/>
    <property type="match status" value="1"/>
</dbReference>
<evidence type="ECO:0000259" key="2">
    <source>
        <dbReference type="Pfam" id="PF07859"/>
    </source>
</evidence>
<keyword evidence="1 3" id="KW-0378">Hydrolase</keyword>
<dbReference type="Pfam" id="PF07859">
    <property type="entry name" value="Abhydrolase_3"/>
    <property type="match status" value="1"/>
</dbReference>
<dbReference type="Gene3D" id="3.40.50.1820">
    <property type="entry name" value="alpha/beta hydrolase"/>
    <property type="match status" value="1"/>
</dbReference>
<accession>A0ABW5QDH8</accession>
<dbReference type="InterPro" id="IPR050300">
    <property type="entry name" value="GDXG_lipolytic_enzyme"/>
</dbReference>
<keyword evidence="4" id="KW-1185">Reference proteome</keyword>
<comment type="caution">
    <text evidence="3">The sequence shown here is derived from an EMBL/GenBank/DDBJ whole genome shotgun (WGS) entry which is preliminary data.</text>
</comment>
<gene>
    <name evidence="3" type="ORF">ACFSW4_13830</name>
</gene>
<dbReference type="EMBL" id="JBHUMZ010000049">
    <property type="protein sequence ID" value="MFD2639944.1"/>
    <property type="molecule type" value="Genomic_DNA"/>
</dbReference>
<organism evidence="3 4">
    <name type="scientific">Piscibacillus salipiscarius</name>
    <dbReference type="NCBI Taxonomy" id="299480"/>
    <lineage>
        <taxon>Bacteria</taxon>
        <taxon>Bacillati</taxon>
        <taxon>Bacillota</taxon>
        <taxon>Bacilli</taxon>
        <taxon>Bacillales</taxon>
        <taxon>Bacillaceae</taxon>
        <taxon>Piscibacillus</taxon>
    </lineage>
</organism>
<evidence type="ECO:0000256" key="1">
    <source>
        <dbReference type="ARBA" id="ARBA00022801"/>
    </source>
</evidence>
<dbReference type="PANTHER" id="PTHR48081:SF8">
    <property type="entry name" value="ALPHA_BETA HYDROLASE FOLD-3 DOMAIN-CONTAINING PROTEIN-RELATED"/>
    <property type="match status" value="1"/>
</dbReference>
<dbReference type="GO" id="GO:0016787">
    <property type="term" value="F:hydrolase activity"/>
    <property type="evidence" value="ECO:0007669"/>
    <property type="project" value="UniProtKB-KW"/>
</dbReference>
<feature type="domain" description="Alpha/beta hydrolase fold-3" evidence="2">
    <location>
        <begin position="79"/>
        <end position="284"/>
    </location>
</feature>
<evidence type="ECO:0000313" key="4">
    <source>
        <dbReference type="Proteomes" id="UP001597452"/>
    </source>
</evidence>
<dbReference type="Proteomes" id="UP001597452">
    <property type="component" value="Unassembled WGS sequence"/>
</dbReference>
<name>A0ABW5QDH8_9BACI</name>
<dbReference type="InterPro" id="IPR029058">
    <property type="entry name" value="AB_hydrolase_fold"/>
</dbReference>
<reference evidence="4" key="1">
    <citation type="journal article" date="2019" name="Int. J. Syst. Evol. Microbiol.">
        <title>The Global Catalogue of Microorganisms (GCM) 10K type strain sequencing project: providing services to taxonomists for standard genome sequencing and annotation.</title>
        <authorList>
            <consortium name="The Broad Institute Genomics Platform"/>
            <consortium name="The Broad Institute Genome Sequencing Center for Infectious Disease"/>
            <person name="Wu L."/>
            <person name="Ma J."/>
        </authorList>
    </citation>
    <scope>NUCLEOTIDE SEQUENCE [LARGE SCALE GENOMIC DNA]</scope>
    <source>
        <strain evidence="4">TISTR 1571</strain>
    </source>
</reference>
<sequence length="315" mass="35810">MANLNEQSKVYLEMFEEMPDLSLMETEEVRSLFRQIPVVSQGFEDVHEVEDRHFKASDDYEVPIRVYKPEGEGPFPVFIYYHGGGWVLGDLDLVDATCRILTNQTKRIVVSVDYRLSPEYKYPTPLEDCYSALEWVYANPIEIDGDVTNITVGGDSAGGNLATGVAMLAKDREGPPVKAQVLVYPITNLSYDTSSYEEFSNGYGLDRTLMQWFGDHYVRDEEDYYNPYIAPLTCEDLSGLPPAIVIVAENDVLRDEGLAYARRLKEAGVKMDAKLELGMVHGYFTNVIIFEERIRKTVRKISHFLAEVNDQVVER</sequence>
<proteinExistence type="predicted"/>
<dbReference type="PANTHER" id="PTHR48081">
    <property type="entry name" value="AB HYDROLASE SUPERFAMILY PROTEIN C4A8.06C"/>
    <property type="match status" value="1"/>
</dbReference>
<evidence type="ECO:0000313" key="3">
    <source>
        <dbReference type="EMBL" id="MFD2639944.1"/>
    </source>
</evidence>
<protein>
    <submittedName>
        <fullName evidence="3">Alpha/beta hydrolase</fullName>
    </submittedName>
</protein>
<dbReference type="RefSeq" id="WP_054754211.1">
    <property type="nucleotide sequence ID" value="NZ_JBHUMZ010000049.1"/>
</dbReference>
<dbReference type="InterPro" id="IPR013094">
    <property type="entry name" value="AB_hydrolase_3"/>
</dbReference>